<dbReference type="EMBL" id="CP006272">
    <property type="protein sequence ID" value="AGZ41065.1"/>
    <property type="molecule type" value="Genomic_DNA"/>
</dbReference>
<dbReference type="KEGG" id="afs:AFR_13895"/>
<protein>
    <submittedName>
        <fullName evidence="1">Uncharacterized protein</fullName>
    </submittedName>
</protein>
<keyword evidence="2" id="KW-1185">Reference proteome</keyword>
<dbReference type="Proteomes" id="UP000017746">
    <property type="component" value="Chromosome"/>
</dbReference>
<evidence type="ECO:0000313" key="2">
    <source>
        <dbReference type="Proteomes" id="UP000017746"/>
    </source>
</evidence>
<name>U5VZE1_9ACTN</name>
<gene>
    <name evidence="1" type="ORF">AFR_13895</name>
</gene>
<sequence>MYYFAAQMRDGMFRERFAELGFDGNAGDIVSVITDETPAATPVTGRMLLVREDETEKCGWRMWWAQSAART</sequence>
<proteinExistence type="predicted"/>
<dbReference type="AlphaFoldDB" id="U5VZE1"/>
<accession>U5VZE1</accession>
<dbReference type="PATRIC" id="fig|1246995.3.peg.2819"/>
<dbReference type="HOGENOM" id="CLU_2730839_0_0_11"/>
<organism evidence="1 2">
    <name type="scientific">Actinoplanes friuliensis DSM 7358</name>
    <dbReference type="NCBI Taxonomy" id="1246995"/>
    <lineage>
        <taxon>Bacteria</taxon>
        <taxon>Bacillati</taxon>
        <taxon>Actinomycetota</taxon>
        <taxon>Actinomycetes</taxon>
        <taxon>Micromonosporales</taxon>
        <taxon>Micromonosporaceae</taxon>
        <taxon>Actinoplanes</taxon>
    </lineage>
</organism>
<reference evidence="1 2" key="1">
    <citation type="journal article" date="2014" name="J. Biotechnol.">
        <title>Complete genome sequence of the actinobacterium Actinoplanes friuliensis HAG 010964, producer of the lipopeptide antibiotic friulimycin.</title>
        <authorList>
            <person name="Ruckert C."/>
            <person name="Szczepanowski R."/>
            <person name="Albersmeier A."/>
            <person name="Goesmann A."/>
            <person name="Fischer N."/>
            <person name="Steinkamper A."/>
            <person name="Puhler A."/>
            <person name="Biener R."/>
            <person name="Schwartz D."/>
            <person name="Kalinowski J."/>
        </authorList>
    </citation>
    <scope>NUCLEOTIDE SEQUENCE [LARGE SCALE GENOMIC DNA]</scope>
    <source>
        <strain evidence="1 2">DSM 7358</strain>
    </source>
</reference>
<evidence type="ECO:0000313" key="1">
    <source>
        <dbReference type="EMBL" id="AGZ41065.1"/>
    </source>
</evidence>